<dbReference type="GO" id="GO:0016758">
    <property type="term" value="F:hexosyltransferase activity"/>
    <property type="evidence" value="ECO:0007669"/>
    <property type="project" value="UniProtKB-ARBA"/>
</dbReference>
<dbReference type="Gene3D" id="3.90.550.10">
    <property type="entry name" value="Spore Coat Polysaccharide Biosynthesis Protein SpsA, Chain A"/>
    <property type="match status" value="1"/>
</dbReference>
<organism evidence="2 3">
    <name type="scientific">Sulfurihydrogenibium azorense (strain DSM 15241 / OCM 825 / Az-Fu1)</name>
    <dbReference type="NCBI Taxonomy" id="204536"/>
    <lineage>
        <taxon>Bacteria</taxon>
        <taxon>Pseudomonadati</taxon>
        <taxon>Aquificota</taxon>
        <taxon>Aquificia</taxon>
        <taxon>Aquificales</taxon>
        <taxon>Hydrogenothermaceae</taxon>
        <taxon>Sulfurihydrogenibium</taxon>
    </lineage>
</organism>
<proteinExistence type="predicted"/>
<dbReference type="CAZy" id="GT2">
    <property type="family name" value="Glycosyltransferase Family 2"/>
</dbReference>
<evidence type="ECO:0000313" key="2">
    <source>
        <dbReference type="EMBL" id="ACN99153.1"/>
    </source>
</evidence>
<evidence type="ECO:0000259" key="1">
    <source>
        <dbReference type="Pfam" id="PF00535"/>
    </source>
</evidence>
<dbReference type="SUPFAM" id="SSF53448">
    <property type="entry name" value="Nucleotide-diphospho-sugar transferases"/>
    <property type="match status" value="1"/>
</dbReference>
<dbReference type="RefSeq" id="WP_012674471.1">
    <property type="nucleotide sequence ID" value="NC_012438.1"/>
</dbReference>
<dbReference type="CDD" id="cd06433">
    <property type="entry name" value="GT_2_WfgS_like"/>
    <property type="match status" value="1"/>
</dbReference>
<dbReference type="EMBL" id="CP001229">
    <property type="protein sequence ID" value="ACN99153.1"/>
    <property type="molecule type" value="Genomic_DNA"/>
</dbReference>
<dbReference type="PANTHER" id="PTHR22916:SF3">
    <property type="entry name" value="UDP-GLCNAC:BETAGAL BETA-1,3-N-ACETYLGLUCOSAMINYLTRANSFERASE-LIKE PROTEIN 1"/>
    <property type="match status" value="1"/>
</dbReference>
<dbReference type="PANTHER" id="PTHR22916">
    <property type="entry name" value="GLYCOSYLTRANSFERASE"/>
    <property type="match status" value="1"/>
</dbReference>
<dbReference type="eggNOG" id="COG1216">
    <property type="taxonomic scope" value="Bacteria"/>
</dbReference>
<dbReference type="InterPro" id="IPR029044">
    <property type="entry name" value="Nucleotide-diphossugar_trans"/>
</dbReference>
<dbReference type="Pfam" id="PF00535">
    <property type="entry name" value="Glycos_transf_2"/>
    <property type="match status" value="1"/>
</dbReference>
<feature type="domain" description="Glycosyltransferase 2-like" evidence="1">
    <location>
        <begin position="146"/>
        <end position="233"/>
    </location>
</feature>
<dbReference type="HOGENOM" id="CLU_025996_21_1_0"/>
<gene>
    <name evidence="2" type="ordered locus">SULAZ_1210</name>
</gene>
<name>C1DVP3_SULAA</name>
<dbReference type="AlphaFoldDB" id="C1DVP3"/>
<dbReference type="STRING" id="204536.SULAZ_1210"/>
<sequence length="361" mass="42266">MNTKLKVKLLEDRFLGADGKILPDYKFNINLPELKIQNSKLIKKPEDKYETTLFLLEGEGRKEEGGLRTKGYFKFSYVWNEGKWWITDLEGNPTMTAPKELEEDINNFINTYLDYYEKNVPFDLKLKIQNKKKSIHPYITNLPLITVILATFNAEEHLEKALQSVINQIYPNIEYIIIDGGSTDGTIDIIKKYEDFIDYWVSKKDEGIYDAMNKGIICSLGDYLYFLGSDDEVILETVFSSIFIEEIDNIKNSKLIYGNAIFRDSAEIYDGKFLSYKLRFKNLCHQATFYKSELFRTYGLYNTKYKIWADHERNIRFWKVSNPKYLNKAIAVYRRSGVSSSGEIDKDFLSDYEYIMSWIGS</sequence>
<keyword evidence="3" id="KW-1185">Reference proteome</keyword>
<protein>
    <submittedName>
        <fullName evidence="2">Glycosyl transferase, family 2</fullName>
    </submittedName>
</protein>
<dbReference type="Proteomes" id="UP000001369">
    <property type="component" value="Chromosome"/>
</dbReference>
<dbReference type="KEGG" id="saf:SULAZ_1210"/>
<dbReference type="InterPro" id="IPR001173">
    <property type="entry name" value="Glyco_trans_2-like"/>
</dbReference>
<evidence type="ECO:0000313" key="3">
    <source>
        <dbReference type="Proteomes" id="UP000001369"/>
    </source>
</evidence>
<keyword evidence="2" id="KW-0808">Transferase</keyword>
<reference evidence="2 3" key="1">
    <citation type="journal article" date="2009" name="J. Bacteriol.">
        <title>Complete and draft genome sequences of six members of the Aquificales.</title>
        <authorList>
            <person name="Reysenbach A.L."/>
            <person name="Hamamura N."/>
            <person name="Podar M."/>
            <person name="Griffiths E."/>
            <person name="Ferreira S."/>
            <person name="Hochstein R."/>
            <person name="Heidelberg J."/>
            <person name="Johnson J."/>
            <person name="Mead D."/>
            <person name="Pohorille A."/>
            <person name="Sarmiento M."/>
            <person name="Schweighofer K."/>
            <person name="Seshadri R."/>
            <person name="Voytek M.A."/>
        </authorList>
    </citation>
    <scope>NUCLEOTIDE SEQUENCE [LARGE SCALE GENOMIC DNA]</scope>
    <source>
        <strain evidence="3">Az-Fu1 / DSM 15241 / OCM 825</strain>
    </source>
</reference>
<accession>C1DVP3</accession>